<evidence type="ECO:0000256" key="4">
    <source>
        <dbReference type="ARBA" id="ARBA00022777"/>
    </source>
</evidence>
<comment type="similarity">
    <text evidence="1">Belongs to the carbohydrate kinase PfkB family.</text>
</comment>
<accession>A0A1G9M821</accession>
<keyword evidence="2" id="KW-0808">Transferase</keyword>
<keyword evidence="3" id="KW-0547">Nucleotide-binding</keyword>
<evidence type="ECO:0000256" key="2">
    <source>
        <dbReference type="ARBA" id="ARBA00022679"/>
    </source>
</evidence>
<evidence type="ECO:0000256" key="3">
    <source>
        <dbReference type="ARBA" id="ARBA00022741"/>
    </source>
</evidence>
<protein>
    <submittedName>
        <fullName evidence="7">Fructokinase</fullName>
    </submittedName>
</protein>
<dbReference type="PANTHER" id="PTHR43085">
    <property type="entry name" value="HEXOKINASE FAMILY MEMBER"/>
    <property type="match status" value="1"/>
</dbReference>
<evidence type="ECO:0000313" key="8">
    <source>
        <dbReference type="Proteomes" id="UP000199382"/>
    </source>
</evidence>
<dbReference type="GO" id="GO:0016301">
    <property type="term" value="F:kinase activity"/>
    <property type="evidence" value="ECO:0007669"/>
    <property type="project" value="UniProtKB-KW"/>
</dbReference>
<dbReference type="InterPro" id="IPR011611">
    <property type="entry name" value="PfkB_dom"/>
</dbReference>
<evidence type="ECO:0000256" key="1">
    <source>
        <dbReference type="ARBA" id="ARBA00010688"/>
    </source>
</evidence>
<evidence type="ECO:0000313" key="7">
    <source>
        <dbReference type="EMBL" id="SDL70452.1"/>
    </source>
</evidence>
<sequence>MAGRPILAVGGENLIDHVTRDGEVSACPGGSPFNVAMALGRQEMDVHYISPISTDRWGDLLTETLLASGVVLTSGRNPAPTTMARVTVSDGVPSYRFERERTAERMITHESLRAALPDGAASVHTGSLTLTDGADAASWEAFCADCFEEGRLISLDPNVRLSVIADVSGYRDRILRMCKRVHLLKLSDEDLEGLFPGQTQPRALEALRALSSAHLLILTRGSEGVVAQMGSETVELPATDVPALVDTVGAGDTFTATMLAALADRNALSTAALASLTRDDLILLLRRASLAAALNCGRAGCNPPSRAEIDAAST</sequence>
<dbReference type="OrthoDB" id="9795789at2"/>
<dbReference type="AlphaFoldDB" id="A0A1G9M821"/>
<dbReference type="RefSeq" id="WP_093164313.1">
    <property type="nucleotide sequence ID" value="NZ_FNEK01000107.1"/>
</dbReference>
<dbReference type="Pfam" id="PF00294">
    <property type="entry name" value="PfkB"/>
    <property type="match status" value="1"/>
</dbReference>
<reference evidence="7 8" key="1">
    <citation type="submission" date="2016-10" db="EMBL/GenBank/DDBJ databases">
        <authorList>
            <person name="de Groot N.N."/>
        </authorList>
    </citation>
    <scope>NUCLEOTIDE SEQUENCE [LARGE SCALE GENOMIC DNA]</scope>
    <source>
        <strain evidence="7 8">DSM 25294</strain>
    </source>
</reference>
<dbReference type="STRING" id="571298.SAMN04488026_11079"/>
<proteinExistence type="inferred from homology"/>
<dbReference type="InterPro" id="IPR050306">
    <property type="entry name" value="PfkB_Carbo_kinase"/>
</dbReference>
<dbReference type="SUPFAM" id="SSF53613">
    <property type="entry name" value="Ribokinase-like"/>
    <property type="match status" value="1"/>
</dbReference>
<evidence type="ECO:0000256" key="5">
    <source>
        <dbReference type="ARBA" id="ARBA00022840"/>
    </source>
</evidence>
<dbReference type="Proteomes" id="UP000199382">
    <property type="component" value="Unassembled WGS sequence"/>
</dbReference>
<dbReference type="InterPro" id="IPR029056">
    <property type="entry name" value="Ribokinase-like"/>
</dbReference>
<dbReference type="GO" id="GO:0005524">
    <property type="term" value="F:ATP binding"/>
    <property type="evidence" value="ECO:0007669"/>
    <property type="project" value="UniProtKB-KW"/>
</dbReference>
<keyword evidence="8" id="KW-1185">Reference proteome</keyword>
<keyword evidence="4 7" id="KW-0418">Kinase</keyword>
<feature type="domain" description="Carbohydrate kinase PfkB" evidence="6">
    <location>
        <begin position="20"/>
        <end position="305"/>
    </location>
</feature>
<keyword evidence="5" id="KW-0067">ATP-binding</keyword>
<organism evidence="7 8">
    <name type="scientific">Aliiruegeria lutimaris</name>
    <dbReference type="NCBI Taxonomy" id="571298"/>
    <lineage>
        <taxon>Bacteria</taxon>
        <taxon>Pseudomonadati</taxon>
        <taxon>Pseudomonadota</taxon>
        <taxon>Alphaproteobacteria</taxon>
        <taxon>Rhodobacterales</taxon>
        <taxon>Roseobacteraceae</taxon>
        <taxon>Aliiruegeria</taxon>
    </lineage>
</organism>
<gene>
    <name evidence="7" type="ORF">SAMN04488026_11079</name>
</gene>
<dbReference type="Gene3D" id="3.40.1190.20">
    <property type="match status" value="1"/>
</dbReference>
<name>A0A1G9M821_9RHOB</name>
<dbReference type="EMBL" id="FNEK01000107">
    <property type="protein sequence ID" value="SDL70452.1"/>
    <property type="molecule type" value="Genomic_DNA"/>
</dbReference>
<dbReference type="PANTHER" id="PTHR43085:SF1">
    <property type="entry name" value="PSEUDOURIDINE KINASE-RELATED"/>
    <property type="match status" value="1"/>
</dbReference>
<evidence type="ECO:0000259" key="6">
    <source>
        <dbReference type="Pfam" id="PF00294"/>
    </source>
</evidence>